<dbReference type="PANTHER" id="PTHR30151:SF0">
    <property type="entry name" value="ABC TRANSPORTER PERMEASE PROTEIN MJ0413-RELATED"/>
    <property type="match status" value="1"/>
</dbReference>
<keyword evidence="4 7" id="KW-0812">Transmembrane</keyword>
<evidence type="ECO:0000256" key="2">
    <source>
        <dbReference type="ARBA" id="ARBA00022448"/>
    </source>
</evidence>
<evidence type="ECO:0000259" key="8">
    <source>
        <dbReference type="PROSITE" id="PS50928"/>
    </source>
</evidence>
<keyword evidence="6 7" id="KW-0472">Membrane</keyword>
<organism evidence="9 10">
    <name type="scientific">Andreesenia angusta</name>
    <dbReference type="NCBI Taxonomy" id="39480"/>
    <lineage>
        <taxon>Bacteria</taxon>
        <taxon>Bacillati</taxon>
        <taxon>Bacillota</taxon>
        <taxon>Tissierellia</taxon>
        <taxon>Tissierellales</taxon>
        <taxon>Gottschalkiaceae</taxon>
        <taxon>Andreesenia</taxon>
    </lineage>
</organism>
<evidence type="ECO:0000256" key="1">
    <source>
        <dbReference type="ARBA" id="ARBA00004651"/>
    </source>
</evidence>
<keyword evidence="5 7" id="KW-1133">Transmembrane helix</keyword>
<dbReference type="RefSeq" id="WP_245674488.1">
    <property type="nucleotide sequence ID" value="NZ_MKIE01000011.1"/>
</dbReference>
<keyword evidence="10" id="KW-1185">Reference proteome</keyword>
<evidence type="ECO:0000256" key="3">
    <source>
        <dbReference type="ARBA" id="ARBA00022475"/>
    </source>
</evidence>
<accession>A0A1S1V602</accession>
<evidence type="ECO:0000256" key="7">
    <source>
        <dbReference type="RuleBase" id="RU363032"/>
    </source>
</evidence>
<gene>
    <name evidence="9" type="primary">ssuC_4</name>
    <name evidence="9" type="ORF">EUAN_20670</name>
</gene>
<dbReference type="Gene3D" id="1.10.3720.10">
    <property type="entry name" value="MetI-like"/>
    <property type="match status" value="1"/>
</dbReference>
<dbReference type="AlphaFoldDB" id="A0A1S1V602"/>
<dbReference type="GO" id="GO:0055085">
    <property type="term" value="P:transmembrane transport"/>
    <property type="evidence" value="ECO:0007669"/>
    <property type="project" value="InterPro"/>
</dbReference>
<comment type="similarity">
    <text evidence="7">Belongs to the binding-protein-dependent transport system permease family.</text>
</comment>
<feature type="domain" description="ABC transmembrane type-1" evidence="8">
    <location>
        <begin position="56"/>
        <end position="236"/>
    </location>
</feature>
<dbReference type="CDD" id="cd06261">
    <property type="entry name" value="TM_PBP2"/>
    <property type="match status" value="1"/>
</dbReference>
<feature type="transmembrane region" description="Helical" evidence="7">
    <location>
        <begin position="51"/>
        <end position="82"/>
    </location>
</feature>
<dbReference type="PROSITE" id="PS50928">
    <property type="entry name" value="ABC_TM1"/>
    <property type="match status" value="1"/>
</dbReference>
<dbReference type="Pfam" id="PF00528">
    <property type="entry name" value="BPD_transp_1"/>
    <property type="match status" value="1"/>
</dbReference>
<keyword evidence="3" id="KW-1003">Cell membrane</keyword>
<dbReference type="STRING" id="39480.EUAN_20670"/>
<evidence type="ECO:0000256" key="5">
    <source>
        <dbReference type="ARBA" id="ARBA00022989"/>
    </source>
</evidence>
<evidence type="ECO:0000256" key="4">
    <source>
        <dbReference type="ARBA" id="ARBA00022692"/>
    </source>
</evidence>
<dbReference type="InterPro" id="IPR000515">
    <property type="entry name" value="MetI-like"/>
</dbReference>
<evidence type="ECO:0000313" key="9">
    <source>
        <dbReference type="EMBL" id="OHW61527.1"/>
    </source>
</evidence>
<proteinExistence type="inferred from homology"/>
<evidence type="ECO:0000313" key="10">
    <source>
        <dbReference type="Proteomes" id="UP000180254"/>
    </source>
</evidence>
<comment type="caution">
    <text evidence="9">The sequence shown here is derived from an EMBL/GenBank/DDBJ whole genome shotgun (WGS) entry which is preliminary data.</text>
</comment>
<feature type="transmembrane region" description="Helical" evidence="7">
    <location>
        <begin position="7"/>
        <end position="31"/>
    </location>
</feature>
<feature type="transmembrane region" description="Helical" evidence="7">
    <location>
        <begin position="215"/>
        <end position="237"/>
    </location>
</feature>
<dbReference type="PANTHER" id="PTHR30151">
    <property type="entry name" value="ALKANE SULFONATE ABC TRANSPORTER-RELATED, MEMBRANE SUBUNIT"/>
    <property type="match status" value="1"/>
</dbReference>
<feature type="transmembrane region" description="Helical" evidence="7">
    <location>
        <begin position="94"/>
        <end position="114"/>
    </location>
</feature>
<comment type="subcellular location">
    <subcellularLocation>
        <location evidence="1 7">Cell membrane</location>
        <topology evidence="1 7">Multi-pass membrane protein</topology>
    </subcellularLocation>
</comment>
<feature type="transmembrane region" description="Helical" evidence="7">
    <location>
        <begin position="162"/>
        <end position="179"/>
    </location>
</feature>
<reference evidence="9 10" key="1">
    <citation type="submission" date="2016-09" db="EMBL/GenBank/DDBJ databases">
        <title>Genome sequence of Eubacterium angustum.</title>
        <authorList>
            <person name="Poehlein A."/>
            <person name="Daniel R."/>
        </authorList>
    </citation>
    <scope>NUCLEOTIDE SEQUENCE [LARGE SCALE GENOMIC DNA]</scope>
    <source>
        <strain evidence="9 10">DSM 1989</strain>
    </source>
</reference>
<name>A0A1S1V602_9FIRM</name>
<dbReference type="GO" id="GO:0005886">
    <property type="term" value="C:plasma membrane"/>
    <property type="evidence" value="ECO:0007669"/>
    <property type="project" value="UniProtKB-SubCell"/>
</dbReference>
<keyword evidence="2 7" id="KW-0813">Transport</keyword>
<protein>
    <submittedName>
        <fullName evidence="9">Putative aliphatic sulfonates transport permease protein SsuC</fullName>
    </submittedName>
</protein>
<sequence>MRKTAFYIVLIAIWALVYKLGVDVLEVWKSYAFPSPMSVVESVGKLMENNVILIAIVASLKRLIIGYGFSILAGLAIGFLLYRFKLLEEALSPVILGLQALPSVCWIPFAMLWFGIGESAIIFVTAMGSLFAIAIATEGAIKNIQPLYIKAAKTMGASGNNLFLKVIIPAALPNIVSGLKQGWAFAWRSLIAGEMIASTTGLGHTLMVGRDLQDIGRVVAVMFVIIAIGLLLDKLIFAKIERQIRTRWGLN</sequence>
<dbReference type="Proteomes" id="UP000180254">
    <property type="component" value="Unassembled WGS sequence"/>
</dbReference>
<dbReference type="EMBL" id="MKIE01000011">
    <property type="protein sequence ID" value="OHW61527.1"/>
    <property type="molecule type" value="Genomic_DNA"/>
</dbReference>
<feature type="transmembrane region" description="Helical" evidence="7">
    <location>
        <begin position="120"/>
        <end position="141"/>
    </location>
</feature>
<dbReference type="SUPFAM" id="SSF161098">
    <property type="entry name" value="MetI-like"/>
    <property type="match status" value="1"/>
</dbReference>
<evidence type="ECO:0000256" key="6">
    <source>
        <dbReference type="ARBA" id="ARBA00023136"/>
    </source>
</evidence>
<dbReference type="InterPro" id="IPR035906">
    <property type="entry name" value="MetI-like_sf"/>
</dbReference>